<dbReference type="Pfam" id="PF00850">
    <property type="entry name" value="Hist_deacetyl"/>
    <property type="match status" value="1"/>
</dbReference>
<dbReference type="PANTHER" id="PTHR10625">
    <property type="entry name" value="HISTONE DEACETYLASE HDAC1-RELATED"/>
    <property type="match status" value="1"/>
</dbReference>
<dbReference type="CDD" id="cd09992">
    <property type="entry name" value="HDAC_classII"/>
    <property type="match status" value="1"/>
</dbReference>
<dbReference type="GO" id="GO:0004407">
    <property type="term" value="F:histone deacetylase activity"/>
    <property type="evidence" value="ECO:0007669"/>
    <property type="project" value="TreeGrafter"/>
</dbReference>
<sequence>MTTAYITDARVQVHTLAGHIENAERLAAVQQRIANEPIYEQLLKLTPEPISDAHILSVHTQEYLNLLKWTEQQNGVQLGADTYALPESLSAARLACGMALRAVDAICSGEAENALVAVRPPGHHAVPDMAMGFCLLANVAIAARYAQAQYGVQRILIVDYDVHHGNGTQEIFYEDGSVYFCSTHQSPWYPGTGLLQETGAGKGKGTTLNLPLPAGVGDSGFKRLYAEVLWPAARRFRPHLMIVSAGFDAHWRDPLGGLQLTLSGYAHLSRELIRMAAELCDGKIIFVQEGGYDHEALSCGMLNVAYALLGLETVYDPIGAAPRSEPSIEDLIRRAKAIHQLD</sequence>
<comment type="caution">
    <text evidence="3">The sequence shown here is derived from an EMBL/GenBank/DDBJ whole genome shotgun (WGS) entry which is preliminary data.</text>
</comment>
<gene>
    <name evidence="3" type="ORF">CUN49_07450</name>
</gene>
<dbReference type="AlphaFoldDB" id="A0A2M8PER4"/>
<dbReference type="InterPro" id="IPR023801">
    <property type="entry name" value="His_deacetylse_dom"/>
</dbReference>
<dbReference type="EMBL" id="PGTM01000084">
    <property type="protein sequence ID" value="PJF36046.1"/>
    <property type="molecule type" value="Genomic_DNA"/>
</dbReference>
<dbReference type="SUPFAM" id="SSF52768">
    <property type="entry name" value="Arginase/deacetylase"/>
    <property type="match status" value="1"/>
</dbReference>
<proteinExistence type="inferred from homology"/>
<dbReference type="GO" id="GO:0040029">
    <property type="term" value="P:epigenetic regulation of gene expression"/>
    <property type="evidence" value="ECO:0007669"/>
    <property type="project" value="TreeGrafter"/>
</dbReference>
<evidence type="ECO:0000256" key="1">
    <source>
        <dbReference type="ARBA" id="ARBA00005947"/>
    </source>
</evidence>
<dbReference type="PANTHER" id="PTHR10625:SF10">
    <property type="entry name" value="HISTONE DEACETYLASE HDAC1"/>
    <property type="match status" value="1"/>
</dbReference>
<feature type="domain" description="Histone deacetylase" evidence="2">
    <location>
        <begin position="19"/>
        <end position="305"/>
    </location>
</feature>
<dbReference type="Gene3D" id="3.40.800.20">
    <property type="entry name" value="Histone deacetylase domain"/>
    <property type="match status" value="1"/>
</dbReference>
<evidence type="ECO:0000313" key="4">
    <source>
        <dbReference type="Proteomes" id="UP000229681"/>
    </source>
</evidence>
<dbReference type="Proteomes" id="UP000229681">
    <property type="component" value="Unassembled WGS sequence"/>
</dbReference>
<dbReference type="InterPro" id="IPR000286">
    <property type="entry name" value="HDACs"/>
</dbReference>
<accession>A0A2M8PER4</accession>
<organism evidence="3 4">
    <name type="scientific">Candidatus Thermofonsia Clade 1 bacterium</name>
    <dbReference type="NCBI Taxonomy" id="2364210"/>
    <lineage>
        <taxon>Bacteria</taxon>
        <taxon>Bacillati</taxon>
        <taxon>Chloroflexota</taxon>
        <taxon>Candidatus Thermofontia</taxon>
        <taxon>Candidatus Thermofonsia Clade 1</taxon>
    </lineage>
</organism>
<dbReference type="PRINTS" id="PR01270">
    <property type="entry name" value="HDASUPER"/>
</dbReference>
<name>A0A2M8PER4_9CHLR</name>
<evidence type="ECO:0000313" key="3">
    <source>
        <dbReference type="EMBL" id="PJF36046.1"/>
    </source>
</evidence>
<evidence type="ECO:0000259" key="2">
    <source>
        <dbReference type="Pfam" id="PF00850"/>
    </source>
</evidence>
<comment type="similarity">
    <text evidence="1">Belongs to the histone deacetylase family.</text>
</comment>
<protein>
    <submittedName>
        <fullName evidence="3">Histone deacetylase</fullName>
    </submittedName>
</protein>
<dbReference type="InterPro" id="IPR023696">
    <property type="entry name" value="Ureohydrolase_dom_sf"/>
</dbReference>
<dbReference type="InterPro" id="IPR037138">
    <property type="entry name" value="His_deacetylse_dom_sf"/>
</dbReference>
<reference evidence="3 4" key="1">
    <citation type="submission" date="2017-11" db="EMBL/GenBank/DDBJ databases">
        <title>Evolution of Phototrophy in the Chloroflexi Phylum Driven by Horizontal Gene Transfer.</title>
        <authorList>
            <person name="Ward L.M."/>
            <person name="Hemp J."/>
            <person name="Shih P.M."/>
            <person name="Mcglynn S.E."/>
            <person name="Fischer W."/>
        </authorList>
    </citation>
    <scope>NUCLEOTIDE SEQUENCE [LARGE SCALE GENOMIC DNA]</scope>
    <source>
        <strain evidence="3">JP3_13</strain>
    </source>
</reference>